<sequence>MEDINTIDRIAIEVGPFTVYWYGVIIGLGILIGFLLATKESRKTGLDHNVFPDLLIWAIPISILFARIYYVSFEWEYYKENPLNIIAVWEGGIAIHGALIGAVLTTIIYCYKKGISFWKVADIAAPSLILAQSIGRWGNFINQEAHGTQVSREFLESMFLPDFIVDQMFIEGNYYHPTFLYESMWNLLGFIVLITIRKKFTKLKQGDVFLTYLIWYSTGRFFVEGMRTDSLMLTDSIRVAQLVSLLIIYIAIFLMYYRRKKYRLEPYLHNYRRH</sequence>
<comment type="caution">
    <text evidence="8">The sequence shown here is derived from an EMBL/GenBank/DDBJ whole genome shotgun (WGS) entry which is preliminary data.</text>
</comment>
<dbReference type="Proteomes" id="UP000252118">
    <property type="component" value="Unassembled WGS sequence"/>
</dbReference>
<evidence type="ECO:0000256" key="6">
    <source>
        <dbReference type="ARBA" id="ARBA00023136"/>
    </source>
</evidence>
<keyword evidence="6 7" id="KW-0472">Membrane</keyword>
<organism evidence="8 9">
    <name type="scientific">Rossellomorea aquimaris</name>
    <dbReference type="NCBI Taxonomy" id="189382"/>
    <lineage>
        <taxon>Bacteria</taxon>
        <taxon>Bacillati</taxon>
        <taxon>Bacillota</taxon>
        <taxon>Bacilli</taxon>
        <taxon>Bacillales</taxon>
        <taxon>Bacillaceae</taxon>
        <taxon>Rossellomorea</taxon>
    </lineage>
</organism>
<reference evidence="8 9" key="1">
    <citation type="submission" date="2018-06" db="EMBL/GenBank/DDBJ databases">
        <title>Freshwater and sediment microbial communities from various areas in North America, analyzing microbe dynamics in response to fracking.</title>
        <authorList>
            <person name="Lamendella R."/>
        </authorList>
    </citation>
    <scope>NUCLEOTIDE SEQUENCE [LARGE SCALE GENOMIC DNA]</scope>
    <source>
        <strain evidence="8 9">97B</strain>
    </source>
</reference>
<comment type="catalytic activity">
    <reaction evidence="7">
        <text>L-cysteinyl-[prolipoprotein] + a 1,2-diacyl-sn-glycero-3-phospho-(1'-sn-glycerol) = an S-1,2-diacyl-sn-glyceryl-L-cysteinyl-[prolipoprotein] + sn-glycerol 1-phosphate + H(+)</text>
        <dbReference type="Rhea" id="RHEA:56712"/>
        <dbReference type="Rhea" id="RHEA-COMP:14679"/>
        <dbReference type="Rhea" id="RHEA-COMP:14680"/>
        <dbReference type="ChEBI" id="CHEBI:15378"/>
        <dbReference type="ChEBI" id="CHEBI:29950"/>
        <dbReference type="ChEBI" id="CHEBI:57685"/>
        <dbReference type="ChEBI" id="CHEBI:64716"/>
        <dbReference type="ChEBI" id="CHEBI:140658"/>
        <dbReference type="EC" id="2.5.1.145"/>
    </reaction>
</comment>
<evidence type="ECO:0000256" key="1">
    <source>
        <dbReference type="ARBA" id="ARBA00007150"/>
    </source>
</evidence>
<feature type="transmembrane region" description="Helical" evidence="7">
    <location>
        <begin position="50"/>
        <end position="71"/>
    </location>
</feature>
<feature type="transmembrane region" description="Helical" evidence="7">
    <location>
        <begin position="20"/>
        <end position="38"/>
    </location>
</feature>
<proteinExistence type="inferred from homology"/>
<dbReference type="NCBIfam" id="TIGR00544">
    <property type="entry name" value="lgt"/>
    <property type="match status" value="1"/>
</dbReference>
<keyword evidence="8" id="KW-0449">Lipoprotein</keyword>
<evidence type="ECO:0000256" key="4">
    <source>
        <dbReference type="ARBA" id="ARBA00022692"/>
    </source>
</evidence>
<dbReference type="GO" id="GO:0042158">
    <property type="term" value="P:lipoprotein biosynthetic process"/>
    <property type="evidence" value="ECO:0007669"/>
    <property type="project" value="UniProtKB-UniRule"/>
</dbReference>
<accession>A0A366ESJ1</accession>
<dbReference type="HAMAP" id="MF_01147">
    <property type="entry name" value="Lgt"/>
    <property type="match status" value="1"/>
</dbReference>
<name>A0A366ESJ1_9BACI</name>
<feature type="binding site" evidence="7">
    <location>
        <position position="136"/>
    </location>
    <ligand>
        <name>a 1,2-diacyl-sn-glycero-3-phospho-(1'-sn-glycerol)</name>
        <dbReference type="ChEBI" id="CHEBI:64716"/>
    </ligand>
</feature>
<dbReference type="UniPathway" id="UPA00664"/>
<evidence type="ECO:0000256" key="5">
    <source>
        <dbReference type="ARBA" id="ARBA00022989"/>
    </source>
</evidence>
<keyword evidence="3 7" id="KW-0808">Transferase</keyword>
<dbReference type="OrthoDB" id="871140at2"/>
<feature type="transmembrane region" description="Helical" evidence="7">
    <location>
        <begin position="239"/>
        <end position="257"/>
    </location>
</feature>
<evidence type="ECO:0000313" key="9">
    <source>
        <dbReference type="Proteomes" id="UP000252118"/>
    </source>
</evidence>
<dbReference type="EC" id="2.5.1.145" evidence="7"/>
<dbReference type="Pfam" id="PF01790">
    <property type="entry name" value="LGT"/>
    <property type="match status" value="1"/>
</dbReference>
<dbReference type="PANTHER" id="PTHR30589:SF0">
    <property type="entry name" value="PHOSPHATIDYLGLYCEROL--PROLIPOPROTEIN DIACYLGLYCERYL TRANSFERASE"/>
    <property type="match status" value="1"/>
</dbReference>
<dbReference type="RefSeq" id="WP_113968875.1">
    <property type="nucleotide sequence ID" value="NZ_QNRJ01000004.1"/>
</dbReference>
<dbReference type="EMBL" id="QNRJ01000004">
    <property type="protein sequence ID" value="RBP05361.1"/>
    <property type="molecule type" value="Genomic_DNA"/>
</dbReference>
<comment type="function">
    <text evidence="7">Catalyzes the transfer of the diacylglyceryl group from phosphatidylglycerol to the sulfhydryl group of the N-terminal cysteine of a prolipoprotein, the first step in the formation of mature lipoproteins.</text>
</comment>
<dbReference type="InterPro" id="IPR001640">
    <property type="entry name" value="Lgt"/>
</dbReference>
<keyword evidence="5 7" id="KW-1133">Transmembrane helix</keyword>
<evidence type="ECO:0000256" key="7">
    <source>
        <dbReference type="HAMAP-Rule" id="MF_01147"/>
    </source>
</evidence>
<dbReference type="PANTHER" id="PTHR30589">
    <property type="entry name" value="PROLIPOPROTEIN DIACYLGLYCERYL TRANSFERASE"/>
    <property type="match status" value="1"/>
</dbReference>
<dbReference type="GO" id="GO:0005886">
    <property type="term" value="C:plasma membrane"/>
    <property type="evidence" value="ECO:0007669"/>
    <property type="project" value="UniProtKB-SubCell"/>
</dbReference>
<feature type="transmembrane region" description="Helical" evidence="7">
    <location>
        <begin position="91"/>
        <end position="110"/>
    </location>
</feature>
<comment type="subcellular location">
    <subcellularLocation>
        <location evidence="7">Cell membrane</location>
        <topology evidence="7">Multi-pass membrane protein</topology>
    </subcellularLocation>
</comment>
<keyword evidence="2 7" id="KW-1003">Cell membrane</keyword>
<feature type="transmembrane region" description="Helical" evidence="7">
    <location>
        <begin position="208"/>
        <end position="227"/>
    </location>
</feature>
<dbReference type="PROSITE" id="PS01311">
    <property type="entry name" value="LGT"/>
    <property type="match status" value="1"/>
</dbReference>
<evidence type="ECO:0000256" key="3">
    <source>
        <dbReference type="ARBA" id="ARBA00022679"/>
    </source>
</evidence>
<keyword evidence="4 7" id="KW-0812">Transmembrane</keyword>
<comment type="similarity">
    <text evidence="1 7">Belongs to the Lgt family.</text>
</comment>
<dbReference type="GO" id="GO:0008961">
    <property type="term" value="F:phosphatidylglycerol-prolipoprotein diacylglyceryl transferase activity"/>
    <property type="evidence" value="ECO:0007669"/>
    <property type="project" value="UniProtKB-UniRule"/>
</dbReference>
<gene>
    <name evidence="7" type="primary">lgt</name>
    <name evidence="8" type="ORF">DET59_10478</name>
</gene>
<comment type="pathway">
    <text evidence="7">Protein modification; lipoprotein biosynthesis (diacylglyceryl transfer).</text>
</comment>
<evidence type="ECO:0000313" key="8">
    <source>
        <dbReference type="EMBL" id="RBP05361.1"/>
    </source>
</evidence>
<evidence type="ECO:0000256" key="2">
    <source>
        <dbReference type="ARBA" id="ARBA00022475"/>
    </source>
</evidence>
<dbReference type="AlphaFoldDB" id="A0A366ESJ1"/>
<protein>
    <recommendedName>
        <fullName evidence="7">Phosphatidylglycerol--prolipoprotein diacylglyceryl transferase</fullName>
        <ecNumber evidence="7">2.5.1.145</ecNumber>
    </recommendedName>
</protein>